<dbReference type="Proteomes" id="UP001230051">
    <property type="component" value="Unassembled WGS sequence"/>
</dbReference>
<sequence length="152" mass="15811">MLAPVCTSSSRATHWPATSVSTPAPALACPTCGKAFKQSSYLAIHQRPHGRRPYRCQLCDKALAALAAPAAPPGTQPRPPLPVRGLRQGLQGLPVPAAAREGAHGTDALQVPGLREGVRSSLQPDPAPESAPGQRRSGGEGGERRRDCAVSM</sequence>
<keyword evidence="3" id="KW-0677">Repeat</keyword>
<evidence type="ECO:0000313" key="12">
    <source>
        <dbReference type="Proteomes" id="UP001230051"/>
    </source>
</evidence>
<evidence type="ECO:0000256" key="7">
    <source>
        <dbReference type="ARBA" id="ARBA00023242"/>
    </source>
</evidence>
<evidence type="ECO:0000256" key="4">
    <source>
        <dbReference type="ARBA" id="ARBA00022771"/>
    </source>
</evidence>
<protein>
    <recommendedName>
        <fullName evidence="10">C2H2-type domain-containing protein</fullName>
    </recommendedName>
</protein>
<dbReference type="PROSITE" id="PS00028">
    <property type="entry name" value="ZINC_FINGER_C2H2_1"/>
    <property type="match status" value="1"/>
</dbReference>
<dbReference type="EMBL" id="JAGXEW010000064">
    <property type="protein sequence ID" value="KAK1150378.1"/>
    <property type="molecule type" value="Genomic_DNA"/>
</dbReference>
<feature type="compositionally biased region" description="Pro residues" evidence="9">
    <location>
        <begin position="70"/>
        <end position="82"/>
    </location>
</feature>
<dbReference type="PROSITE" id="PS50157">
    <property type="entry name" value="ZINC_FINGER_C2H2_2"/>
    <property type="match status" value="1"/>
</dbReference>
<feature type="region of interest" description="Disordered" evidence="9">
    <location>
        <begin position="69"/>
        <end position="152"/>
    </location>
</feature>
<keyword evidence="2" id="KW-0479">Metal-binding</keyword>
<keyword evidence="7" id="KW-0539">Nucleus</keyword>
<gene>
    <name evidence="11" type="ORF">AOXY_G34342</name>
</gene>
<feature type="non-terminal residue" evidence="11">
    <location>
        <position position="152"/>
    </location>
</feature>
<dbReference type="GO" id="GO:0003677">
    <property type="term" value="F:DNA binding"/>
    <property type="evidence" value="ECO:0007669"/>
    <property type="project" value="UniProtKB-KW"/>
</dbReference>
<evidence type="ECO:0000256" key="5">
    <source>
        <dbReference type="ARBA" id="ARBA00022833"/>
    </source>
</evidence>
<comment type="caution">
    <text evidence="11">The sequence shown here is derived from an EMBL/GenBank/DDBJ whole genome shotgun (WGS) entry which is preliminary data.</text>
</comment>
<keyword evidence="5" id="KW-0862">Zinc</keyword>
<feature type="domain" description="C2H2-type" evidence="10">
    <location>
        <begin position="27"/>
        <end position="49"/>
    </location>
</feature>
<evidence type="ECO:0000256" key="2">
    <source>
        <dbReference type="ARBA" id="ARBA00022723"/>
    </source>
</evidence>
<dbReference type="FunFam" id="3.30.160.60:FF:000111">
    <property type="entry name" value="GLI family zinc finger 4"/>
    <property type="match status" value="1"/>
</dbReference>
<evidence type="ECO:0000259" key="10">
    <source>
        <dbReference type="PROSITE" id="PS50157"/>
    </source>
</evidence>
<dbReference type="SUPFAM" id="SSF57667">
    <property type="entry name" value="beta-beta-alpha zinc fingers"/>
    <property type="match status" value="1"/>
</dbReference>
<evidence type="ECO:0000256" key="6">
    <source>
        <dbReference type="ARBA" id="ARBA00023125"/>
    </source>
</evidence>
<keyword evidence="12" id="KW-1185">Reference proteome</keyword>
<evidence type="ECO:0000256" key="1">
    <source>
        <dbReference type="ARBA" id="ARBA00004123"/>
    </source>
</evidence>
<reference evidence="11" key="1">
    <citation type="submission" date="2022-02" db="EMBL/GenBank/DDBJ databases">
        <title>Atlantic sturgeon de novo genome assembly.</title>
        <authorList>
            <person name="Stock M."/>
            <person name="Klopp C."/>
            <person name="Guiguen Y."/>
            <person name="Cabau C."/>
            <person name="Parinello H."/>
            <person name="Santidrian Yebra-Pimentel E."/>
            <person name="Kuhl H."/>
            <person name="Dirks R.P."/>
            <person name="Guessner J."/>
            <person name="Wuertz S."/>
            <person name="Du K."/>
            <person name="Schartl M."/>
        </authorList>
    </citation>
    <scope>NUCLEOTIDE SEQUENCE</scope>
    <source>
        <strain evidence="11">STURGEONOMICS-FGT-2020</strain>
        <tissue evidence="11">Whole blood</tissue>
    </source>
</reference>
<dbReference type="GO" id="GO:0008270">
    <property type="term" value="F:zinc ion binding"/>
    <property type="evidence" value="ECO:0007669"/>
    <property type="project" value="UniProtKB-KW"/>
</dbReference>
<evidence type="ECO:0000256" key="3">
    <source>
        <dbReference type="ARBA" id="ARBA00022737"/>
    </source>
</evidence>
<evidence type="ECO:0000256" key="8">
    <source>
        <dbReference type="PROSITE-ProRule" id="PRU00042"/>
    </source>
</evidence>
<keyword evidence="6" id="KW-0238">DNA-binding</keyword>
<evidence type="ECO:0000256" key="9">
    <source>
        <dbReference type="SAM" id="MobiDB-lite"/>
    </source>
</evidence>
<proteinExistence type="predicted"/>
<dbReference type="InterPro" id="IPR036236">
    <property type="entry name" value="Znf_C2H2_sf"/>
</dbReference>
<dbReference type="Gene3D" id="3.30.160.60">
    <property type="entry name" value="Classic Zinc Finger"/>
    <property type="match status" value="1"/>
</dbReference>
<keyword evidence="4 8" id="KW-0863">Zinc-finger</keyword>
<dbReference type="InterPro" id="IPR013087">
    <property type="entry name" value="Znf_C2H2_type"/>
</dbReference>
<name>A0AAD8FPD9_ACIOX</name>
<dbReference type="GO" id="GO:0005634">
    <property type="term" value="C:nucleus"/>
    <property type="evidence" value="ECO:0007669"/>
    <property type="project" value="UniProtKB-SubCell"/>
</dbReference>
<accession>A0AAD8FPD9</accession>
<dbReference type="AlphaFoldDB" id="A0AAD8FPD9"/>
<evidence type="ECO:0000313" key="11">
    <source>
        <dbReference type="EMBL" id="KAK1150378.1"/>
    </source>
</evidence>
<feature type="compositionally biased region" description="Basic and acidic residues" evidence="9">
    <location>
        <begin position="137"/>
        <end position="152"/>
    </location>
</feature>
<dbReference type="Pfam" id="PF00096">
    <property type="entry name" value="zf-C2H2"/>
    <property type="match status" value="1"/>
</dbReference>
<organism evidence="11 12">
    <name type="scientific">Acipenser oxyrinchus oxyrinchus</name>
    <dbReference type="NCBI Taxonomy" id="40147"/>
    <lineage>
        <taxon>Eukaryota</taxon>
        <taxon>Metazoa</taxon>
        <taxon>Chordata</taxon>
        <taxon>Craniata</taxon>
        <taxon>Vertebrata</taxon>
        <taxon>Euteleostomi</taxon>
        <taxon>Actinopterygii</taxon>
        <taxon>Chondrostei</taxon>
        <taxon>Acipenseriformes</taxon>
        <taxon>Acipenseridae</taxon>
        <taxon>Acipenser</taxon>
    </lineage>
</organism>
<comment type="subcellular location">
    <subcellularLocation>
        <location evidence="1">Nucleus</location>
    </subcellularLocation>
</comment>